<dbReference type="PROSITE" id="PS51379">
    <property type="entry name" value="4FE4S_FER_2"/>
    <property type="match status" value="1"/>
</dbReference>
<keyword evidence="5" id="KW-0732">Signal</keyword>
<comment type="cofactor">
    <cofactor evidence="10">
        <name>corrinoid</name>
        <dbReference type="ChEBI" id="CHEBI:33913"/>
    </cofactor>
</comment>
<dbReference type="OrthoDB" id="158300at2"/>
<dbReference type="InterPro" id="IPR006311">
    <property type="entry name" value="TAT_signal"/>
</dbReference>
<dbReference type="InterPro" id="IPR012832">
    <property type="entry name" value="RDH"/>
</dbReference>
<dbReference type="Pfam" id="PF13486">
    <property type="entry name" value="Dehalogenase"/>
    <property type="match status" value="1"/>
</dbReference>
<evidence type="ECO:0000256" key="2">
    <source>
        <dbReference type="ARBA" id="ARBA00022475"/>
    </source>
</evidence>
<dbReference type="Pfam" id="PF13484">
    <property type="entry name" value="Fer4_16"/>
    <property type="match status" value="1"/>
</dbReference>
<evidence type="ECO:0000256" key="5">
    <source>
        <dbReference type="ARBA" id="ARBA00022729"/>
    </source>
</evidence>
<dbReference type="eggNOG" id="COG1600">
    <property type="taxonomic scope" value="Bacteria"/>
</dbReference>
<keyword evidence="8" id="KW-0411">Iron-sulfur</keyword>
<dbReference type="InterPro" id="IPR019546">
    <property type="entry name" value="TAT_signal_bac_arc"/>
</dbReference>
<evidence type="ECO:0000256" key="6">
    <source>
        <dbReference type="ARBA" id="ARBA00022737"/>
    </source>
</evidence>
<evidence type="ECO:0000256" key="10">
    <source>
        <dbReference type="ARBA" id="ARBA00029374"/>
    </source>
</evidence>
<dbReference type="AlphaFoldDB" id="A0A0V8LXD7"/>
<name>A0A0V8LXD7_9CHLR</name>
<dbReference type="PATRIC" id="fig|61435.5.peg.1588"/>
<accession>A0A0V8LXD7</accession>
<dbReference type="PANTHER" id="PTHR42827">
    <property type="entry name" value="IRON-SULFUR CLUSTER-BINDING PROTEIN-RELATED"/>
    <property type="match status" value="1"/>
</dbReference>
<evidence type="ECO:0000313" key="13">
    <source>
        <dbReference type="Proteomes" id="UP000053577"/>
    </source>
</evidence>
<comment type="subcellular location">
    <subcellularLocation>
        <location evidence="1">Cell membrane</location>
    </subcellularLocation>
</comment>
<protein>
    <submittedName>
        <fullName evidence="12">Reductive dehalogenase</fullName>
    </submittedName>
</protein>
<dbReference type="GO" id="GO:0046872">
    <property type="term" value="F:metal ion binding"/>
    <property type="evidence" value="ECO:0007669"/>
    <property type="project" value="UniProtKB-KW"/>
</dbReference>
<evidence type="ECO:0000256" key="8">
    <source>
        <dbReference type="ARBA" id="ARBA00023014"/>
    </source>
</evidence>
<evidence type="ECO:0000256" key="4">
    <source>
        <dbReference type="ARBA" id="ARBA00022723"/>
    </source>
</evidence>
<dbReference type="GO" id="GO:0051539">
    <property type="term" value="F:4 iron, 4 sulfur cluster binding"/>
    <property type="evidence" value="ECO:0007669"/>
    <property type="project" value="UniProtKB-KW"/>
</dbReference>
<dbReference type="InterPro" id="IPR028894">
    <property type="entry name" value="RDH_dom"/>
</dbReference>
<feature type="domain" description="4Fe-4S ferredoxin-type" evidence="11">
    <location>
        <begin position="350"/>
        <end position="380"/>
    </location>
</feature>
<dbReference type="Proteomes" id="UP000053577">
    <property type="component" value="Unassembled WGS sequence"/>
</dbReference>
<dbReference type="SUPFAM" id="SSF54862">
    <property type="entry name" value="4Fe-4S ferredoxins"/>
    <property type="match status" value="1"/>
</dbReference>
<keyword evidence="4" id="KW-0479">Metal-binding</keyword>
<evidence type="ECO:0000256" key="9">
    <source>
        <dbReference type="ARBA" id="ARBA00023136"/>
    </source>
</evidence>
<dbReference type="NCBIfam" id="TIGR01409">
    <property type="entry name" value="TAT_signal_seq"/>
    <property type="match status" value="1"/>
</dbReference>
<dbReference type="PROSITE" id="PS00198">
    <property type="entry name" value="4FE4S_FER_1"/>
    <property type="match status" value="1"/>
</dbReference>
<dbReference type="EMBL" id="JGYD01000028">
    <property type="protein sequence ID" value="KSV16179.1"/>
    <property type="molecule type" value="Genomic_DNA"/>
</dbReference>
<evidence type="ECO:0000313" key="12">
    <source>
        <dbReference type="EMBL" id="KSV16179.1"/>
    </source>
</evidence>
<comment type="caution">
    <text evidence="12">The sequence shown here is derived from an EMBL/GenBank/DDBJ whole genome shotgun (WGS) entry which is preliminary data.</text>
</comment>
<proteinExistence type="predicted"/>
<evidence type="ECO:0000256" key="3">
    <source>
        <dbReference type="ARBA" id="ARBA00022485"/>
    </source>
</evidence>
<reference evidence="12 13" key="1">
    <citation type="journal article" date="2015" name="Sci. Rep.">
        <title>A comparative genomics and reductive dehalogenase gene transcription study of two chloroethene-respiring bacteria, Dehalococcoides mccartyi strains MB and 11a.</title>
        <authorList>
            <person name="Low A."/>
            <person name="Shen Z."/>
            <person name="Cheng D."/>
            <person name="Rogers M.J."/>
            <person name="Lee P.K."/>
            <person name="He J."/>
        </authorList>
    </citation>
    <scope>NUCLEOTIDE SEQUENCE [LARGE SCALE GENOMIC DNA]</scope>
    <source>
        <strain evidence="12 13">MB</strain>
    </source>
</reference>
<dbReference type="PROSITE" id="PS51318">
    <property type="entry name" value="TAT"/>
    <property type="match status" value="1"/>
</dbReference>
<organism evidence="12 13">
    <name type="scientific">Dehalococcoides mccartyi</name>
    <dbReference type="NCBI Taxonomy" id="61435"/>
    <lineage>
        <taxon>Bacteria</taxon>
        <taxon>Bacillati</taxon>
        <taxon>Chloroflexota</taxon>
        <taxon>Dehalococcoidia</taxon>
        <taxon>Dehalococcoidales</taxon>
        <taxon>Dehalococcoidaceae</taxon>
        <taxon>Dehalococcoides</taxon>
    </lineage>
</organism>
<dbReference type="InterPro" id="IPR017896">
    <property type="entry name" value="4Fe4S_Fe-S-bd"/>
</dbReference>
<dbReference type="GO" id="GO:0005886">
    <property type="term" value="C:plasma membrane"/>
    <property type="evidence" value="ECO:0007669"/>
    <property type="project" value="UniProtKB-SubCell"/>
</dbReference>
<keyword evidence="9" id="KW-0472">Membrane</keyword>
<keyword evidence="2" id="KW-1003">Cell membrane</keyword>
<dbReference type="RefSeq" id="WP_058292945.1">
    <property type="nucleotide sequence ID" value="NZ_JGYD01000028.1"/>
</dbReference>
<dbReference type="NCBIfam" id="TIGR02486">
    <property type="entry name" value="RDH"/>
    <property type="match status" value="1"/>
</dbReference>
<dbReference type="InterPro" id="IPR017900">
    <property type="entry name" value="4Fe4S_Fe_S_CS"/>
</dbReference>
<evidence type="ECO:0000256" key="1">
    <source>
        <dbReference type="ARBA" id="ARBA00004236"/>
    </source>
</evidence>
<evidence type="ECO:0000256" key="7">
    <source>
        <dbReference type="ARBA" id="ARBA00023004"/>
    </source>
</evidence>
<keyword evidence="3" id="KW-0004">4Fe-4S</keyword>
<keyword evidence="6" id="KW-0677">Repeat</keyword>
<evidence type="ECO:0000259" key="11">
    <source>
        <dbReference type="PROSITE" id="PS51379"/>
    </source>
</evidence>
<sequence length="496" mass="56364">MSNFHSTVSRRDFMKGIGLASVGLGTLSSVTPRFTDLDEIISDEKANYKQPWWVREQDQGVTEVDWDKKQTFNQAQYDNRVAHLRPSPLDDEYRTLPGTLFSELYYSNMKTFIQENKPGFSLRDRGIYWGWASPLIKDMLGYRRAGGIGSGSGESFTGYDFLDLVDTPESIGVPRWEGTPEENSRMLRSALKLMGASTVGFVEINDNNKKLVFTGNSLVGKPVVWEDTENIYQTNEKQVIPNKCKWAVVYTIRQPLETTKRGPSWISDGAVGIAYDQCDIVQYRLQAFLKCIGYQAVGGNLFGLGPLPAWGELSGLGEVGRLQNLITPEFGPLIRESKFNLIDLPVAPTKPVNFGAQRFCHTCLKCADACPGNALQKNREPSWDITPKYDEYVKPELFNSPGHKTWYFDHFKCRKFWEESASFCGVCQGTCVFSKEKLQSIHEFVKPVIGQTSLFNSFFYNMDRAFGYGLHSEDIENWWDMNLPTFNIDYSEKPYI</sequence>
<dbReference type="PANTHER" id="PTHR42827:SF1">
    <property type="entry name" value="IRON-SULFUR CLUSTER-BINDING PROTEIN"/>
    <property type="match status" value="1"/>
</dbReference>
<keyword evidence="7" id="KW-0408">Iron</keyword>
<gene>
    <name evidence="12" type="ORF">DA01_08075</name>
</gene>